<evidence type="ECO:0000313" key="2">
    <source>
        <dbReference type="EMBL" id="MFC1437450.1"/>
    </source>
</evidence>
<dbReference type="PROSITE" id="PS51318">
    <property type="entry name" value="TAT"/>
    <property type="match status" value="1"/>
</dbReference>
<dbReference type="SUPFAM" id="SSF56436">
    <property type="entry name" value="C-type lectin-like"/>
    <property type="match status" value="1"/>
</dbReference>
<sequence length="757" mass="84070">MTDHPQSAPSRRTVLHRAAWGAAAVAAAPLITGRGADRSGTPSSGVDAVAVADTTAAGYPLEFDPVLIFGPTTPADTDAWRAAMLQWRAEQRALIDYDDHNYRRPELAWTQRNPIQTQMMVHDLDFYDRAGGRYTVEKYLGTLKRRYGGIDSVLVWPTYPNIGVDDRNTEQMIRDMPGGVAGLRRMVADFHRAGVKVMFPIHPWDNGTRDPGRPWSAVLPELMAEIGADGLNGDTMLAVTEDYFTNSVADGDALALEPELGLRRLDDLSPIEWNTQTWGYWYVTGFVPPVSMTKWMEPRHTVHVNSRWSTSKIDMLQAAFFNGTGLESWENVWGIWNQMTDRDNEAVRRVTAIERTFPELLVSQGWEPHTPTVQDGAVFASKWPGSGSQTLWTVVNRSTSAVAGDQLVVAHQAGLHYYDLWNGVELKPRVTGGSATLAFPIEAKGFGAVLASTTAALPRGFADFQREMHRAAARPLSSYSSANTFAAQTMTPIHPTPRQDRTPAGMVAVPGTDFLFTVSGTEIEGGDMVGVDVQYPWETQPGREHSHVVTIKPFLIDRTPVTNAQYQRFLDATGYRPADSHNFLKDWDWSRRQQPRYRAGWADKPVTWVSPEDARAYAAWAGRRLPNDWEWQYAAQGTDGRLYPWGSSFDAARVPAIWSGRDGLPGPADVTAHPSGASPFGVLDLVGNVWQWTNEFTDAHTAAAVIRGGSYYRPQGSDWYLPSDENAYRLDRHNRYLLMAPSLDRSATIGFRTAADL</sequence>
<dbReference type="Proteomes" id="UP001592581">
    <property type="component" value="Unassembled WGS sequence"/>
</dbReference>
<protein>
    <submittedName>
        <fullName evidence="2">SUMF1/EgtB/PvdO family nonheme iron enzyme</fullName>
    </submittedName>
</protein>
<evidence type="ECO:0000313" key="3">
    <source>
        <dbReference type="Proteomes" id="UP001592581"/>
    </source>
</evidence>
<dbReference type="EMBL" id="JBEUKS010000001">
    <property type="protein sequence ID" value="MFC1437450.1"/>
    <property type="molecule type" value="Genomic_DNA"/>
</dbReference>
<comment type="caution">
    <text evidence="2">The sequence shown here is derived from an EMBL/GenBank/DDBJ whole genome shotgun (WGS) entry which is preliminary data.</text>
</comment>
<dbReference type="InterPro" id="IPR051043">
    <property type="entry name" value="Sulfatase_Mod_Factor_Kinase"/>
</dbReference>
<dbReference type="Gene3D" id="3.90.1580.10">
    <property type="entry name" value="paralog of FGE (formylglycine-generating enzyme)"/>
    <property type="match status" value="1"/>
</dbReference>
<reference evidence="2 3" key="1">
    <citation type="submission" date="2024-06" db="EMBL/GenBank/DDBJ databases">
        <authorList>
            <person name="Lee S.D."/>
        </authorList>
    </citation>
    <scope>NUCLEOTIDE SEQUENCE [LARGE SCALE GENOMIC DNA]</scope>
    <source>
        <strain evidence="2 3">N1-10</strain>
    </source>
</reference>
<dbReference type="PANTHER" id="PTHR23150:SF19">
    <property type="entry name" value="FORMYLGLYCINE-GENERATING ENZYME"/>
    <property type="match status" value="1"/>
</dbReference>
<name>A0ABV6XGS0_9ACTN</name>
<evidence type="ECO:0000259" key="1">
    <source>
        <dbReference type="Pfam" id="PF03781"/>
    </source>
</evidence>
<dbReference type="PANTHER" id="PTHR23150">
    <property type="entry name" value="SULFATASE MODIFYING FACTOR 1, 2"/>
    <property type="match status" value="1"/>
</dbReference>
<proteinExistence type="predicted"/>
<organism evidence="2 3">
    <name type="scientific">Streptacidiphilus jeojiensis</name>
    <dbReference type="NCBI Taxonomy" id="3229225"/>
    <lineage>
        <taxon>Bacteria</taxon>
        <taxon>Bacillati</taxon>
        <taxon>Actinomycetota</taxon>
        <taxon>Actinomycetes</taxon>
        <taxon>Kitasatosporales</taxon>
        <taxon>Streptomycetaceae</taxon>
        <taxon>Streptacidiphilus</taxon>
    </lineage>
</organism>
<accession>A0ABV6XGS0</accession>
<keyword evidence="3" id="KW-1185">Reference proteome</keyword>
<dbReference type="InterPro" id="IPR016187">
    <property type="entry name" value="CTDL_fold"/>
</dbReference>
<gene>
    <name evidence="2" type="ORF">ABUW04_04205</name>
</gene>
<dbReference type="InterPro" id="IPR006311">
    <property type="entry name" value="TAT_signal"/>
</dbReference>
<feature type="domain" description="Sulfatase-modifying factor enzyme-like" evidence="1">
    <location>
        <begin position="523"/>
        <end position="754"/>
    </location>
</feature>
<dbReference type="InterPro" id="IPR042095">
    <property type="entry name" value="SUMF_sf"/>
</dbReference>
<dbReference type="Pfam" id="PF03781">
    <property type="entry name" value="FGE-sulfatase"/>
    <property type="match status" value="1"/>
</dbReference>
<dbReference type="InterPro" id="IPR005532">
    <property type="entry name" value="SUMF_dom"/>
</dbReference>
<dbReference type="RefSeq" id="WP_380562804.1">
    <property type="nucleotide sequence ID" value="NZ_JBEUKS010000001.1"/>
</dbReference>